<reference evidence="7" key="1">
    <citation type="journal article" date="2019" name="Int. J. Syst. Evol. Microbiol.">
        <title>The Global Catalogue of Microorganisms (GCM) 10K type strain sequencing project: providing services to taxonomists for standard genome sequencing and annotation.</title>
        <authorList>
            <consortium name="The Broad Institute Genomics Platform"/>
            <consortium name="The Broad Institute Genome Sequencing Center for Infectious Disease"/>
            <person name="Wu L."/>
            <person name="Ma J."/>
        </authorList>
    </citation>
    <scope>NUCLEOTIDE SEQUENCE [LARGE SCALE GENOMIC DNA]</scope>
    <source>
        <strain evidence="7">CGMCC 4.7371</strain>
    </source>
</reference>
<keyword evidence="7" id="KW-1185">Reference proteome</keyword>
<organism evidence="6 7">
    <name type="scientific">Nocardioides phosphati</name>
    <dbReference type="NCBI Taxonomy" id="1867775"/>
    <lineage>
        <taxon>Bacteria</taxon>
        <taxon>Bacillati</taxon>
        <taxon>Actinomycetota</taxon>
        <taxon>Actinomycetes</taxon>
        <taxon>Propionibacteriales</taxon>
        <taxon>Nocardioidaceae</taxon>
        <taxon>Nocardioides</taxon>
    </lineage>
</organism>
<feature type="region of interest" description="Disordered" evidence="4">
    <location>
        <begin position="1"/>
        <end position="63"/>
    </location>
</feature>
<accession>A0ABQ2NBX7</accession>
<dbReference type="EMBL" id="BMNI01000004">
    <property type="protein sequence ID" value="GGO89381.1"/>
    <property type="molecule type" value="Genomic_DNA"/>
</dbReference>
<dbReference type="PRINTS" id="PR00834">
    <property type="entry name" value="PROTEASES2C"/>
</dbReference>
<dbReference type="Pfam" id="PF13180">
    <property type="entry name" value="PDZ_2"/>
    <property type="match status" value="1"/>
</dbReference>
<feature type="compositionally biased region" description="Pro residues" evidence="4">
    <location>
        <begin position="11"/>
        <end position="28"/>
    </location>
</feature>
<keyword evidence="3" id="KW-0378">Hydrolase</keyword>
<evidence type="ECO:0000259" key="5">
    <source>
        <dbReference type="PROSITE" id="PS50106"/>
    </source>
</evidence>
<dbReference type="InterPro" id="IPR051201">
    <property type="entry name" value="Chloro_Bact_Ser_Proteases"/>
</dbReference>
<proteinExistence type="inferred from homology"/>
<keyword evidence="2 6" id="KW-0645">Protease</keyword>
<dbReference type="InterPro" id="IPR001940">
    <property type="entry name" value="Peptidase_S1C"/>
</dbReference>
<dbReference type="InterPro" id="IPR001478">
    <property type="entry name" value="PDZ"/>
</dbReference>
<dbReference type="InterPro" id="IPR043504">
    <property type="entry name" value="Peptidase_S1_PA_chymotrypsin"/>
</dbReference>
<dbReference type="GO" id="GO:0008233">
    <property type="term" value="F:peptidase activity"/>
    <property type="evidence" value="ECO:0007669"/>
    <property type="project" value="UniProtKB-KW"/>
</dbReference>
<dbReference type="Pfam" id="PF13365">
    <property type="entry name" value="Trypsin_2"/>
    <property type="match status" value="1"/>
</dbReference>
<evidence type="ECO:0000313" key="6">
    <source>
        <dbReference type="EMBL" id="GGO89381.1"/>
    </source>
</evidence>
<feature type="domain" description="PDZ" evidence="5">
    <location>
        <begin position="328"/>
        <end position="412"/>
    </location>
</feature>
<dbReference type="Gene3D" id="2.30.42.10">
    <property type="match status" value="1"/>
</dbReference>
<dbReference type="Gene3D" id="2.40.10.10">
    <property type="entry name" value="Trypsin-like serine proteases"/>
    <property type="match status" value="2"/>
</dbReference>
<dbReference type="SMART" id="SM00228">
    <property type="entry name" value="PDZ"/>
    <property type="match status" value="1"/>
</dbReference>
<dbReference type="InterPro" id="IPR009003">
    <property type="entry name" value="Peptidase_S1_PA"/>
</dbReference>
<name>A0ABQ2NBX7_9ACTN</name>
<dbReference type="PANTHER" id="PTHR43343:SF3">
    <property type="entry name" value="PROTEASE DO-LIKE 8, CHLOROPLASTIC"/>
    <property type="match status" value="1"/>
</dbReference>
<comment type="similarity">
    <text evidence="1">Belongs to the peptidase S1C family.</text>
</comment>
<comment type="caution">
    <text evidence="6">The sequence shown here is derived from an EMBL/GenBank/DDBJ whole genome shotgun (WGS) entry which is preliminary data.</text>
</comment>
<evidence type="ECO:0000256" key="2">
    <source>
        <dbReference type="ARBA" id="ARBA00022670"/>
    </source>
</evidence>
<evidence type="ECO:0000256" key="1">
    <source>
        <dbReference type="ARBA" id="ARBA00010541"/>
    </source>
</evidence>
<dbReference type="SUPFAM" id="SSF50156">
    <property type="entry name" value="PDZ domain-like"/>
    <property type="match status" value="1"/>
</dbReference>
<sequence length="426" mass="42304">MNDFPSEPTAPTGPQPGQVPPPPAPPASQQPAQPTAEHTAVLPTYAGQPFGTPPQGAKDPQKPRVAGWVWPSVAAVALVAGIVGGAIGGAAYENLDSSSGSGGLSAVSIETKAPLPAANGSIAAVAQKVLPSTVQIIADTESEEQGATGSGFVLDREGHIVTNNHVVAGADHAGGRVTVVTSTGKRYQAEIVGRTEAYDLAVLKVKGLEGVTPAALGTSNDLQVGEGVVAIGSPLGLANTVTTGIVSALNRPVSTSGDAEDTTSFINAVQTDAAVNPGNSGGPLVDMRGRVVGVNSAIATVAGSSTGGQGGNIGVAFAIPVEQVRVTVDEILRDGEASYPVIGASVSSGPDEDGAHVEAVTPGSPAAGAGLEKGDLITGINGHAVTDNASLIVAIRAQMPGDTVQLTVKRDGKERAVKVKLDAKVG</sequence>
<protein>
    <submittedName>
        <fullName evidence="6">Protease</fullName>
    </submittedName>
</protein>
<dbReference type="PANTHER" id="PTHR43343">
    <property type="entry name" value="PEPTIDASE S12"/>
    <property type="match status" value="1"/>
</dbReference>
<dbReference type="SUPFAM" id="SSF50494">
    <property type="entry name" value="Trypsin-like serine proteases"/>
    <property type="match status" value="1"/>
</dbReference>
<dbReference type="InterPro" id="IPR036034">
    <property type="entry name" value="PDZ_sf"/>
</dbReference>
<evidence type="ECO:0000256" key="3">
    <source>
        <dbReference type="ARBA" id="ARBA00022801"/>
    </source>
</evidence>
<dbReference type="Proteomes" id="UP000655410">
    <property type="component" value="Unassembled WGS sequence"/>
</dbReference>
<evidence type="ECO:0000313" key="7">
    <source>
        <dbReference type="Proteomes" id="UP000655410"/>
    </source>
</evidence>
<evidence type="ECO:0000256" key="4">
    <source>
        <dbReference type="SAM" id="MobiDB-lite"/>
    </source>
</evidence>
<gene>
    <name evidence="6" type="ORF">GCM10011584_18620</name>
</gene>
<dbReference type="RefSeq" id="WP_188783756.1">
    <property type="nucleotide sequence ID" value="NZ_BMNI01000004.1"/>
</dbReference>
<dbReference type="GO" id="GO:0006508">
    <property type="term" value="P:proteolysis"/>
    <property type="evidence" value="ECO:0007669"/>
    <property type="project" value="UniProtKB-KW"/>
</dbReference>
<dbReference type="PROSITE" id="PS50106">
    <property type="entry name" value="PDZ"/>
    <property type="match status" value="1"/>
</dbReference>